<sequence length="483" mass="53219">MNERSLAPALALITAALTAYRLWVIQHLGIDLYVDEVQYWTWSQALDWGYFSKPPVIAALIAASTALLGNGLIAIKLPSLLLYPATTAVLFALGKRLYSARVGFWAGLGFMSMPLVAALGLFVSTDAPLLLCWSLALLFLLRALERDGWADWLACGAVIGIGLLSKYTMAAFLPSALLLVVLDARHRRWLARPQPWVAVLLALAILSPNLYWNWAHDFPTFRHTAEITRVGHGERGWHPGQLGEFIGAQWLSFGPLAGALLAWALARSFGLWRNPAHRTLLVFILPLLLLVSAQALTGRANGNWAAPIFVAACLLVPAVFLARQRGWVVAGVAVNLVAALGAYHWPDIARATGTELTAKNDPYKRARGWLNLADGVGHYTAAHPEAILVAEDRELIAQLLYRLKPTQYAAWNPDSLPRDHYELTTSLADKQGRDVIYVSRKPAIPDIAARFESSEALGKVVVPIHRDFRREVHVFLLKGFKGY</sequence>
<keyword evidence="5 8" id="KW-0812">Transmembrane</keyword>
<keyword evidence="3" id="KW-0328">Glycosyltransferase</keyword>
<feature type="transmembrane region" description="Helical" evidence="8">
    <location>
        <begin position="278"/>
        <end position="298"/>
    </location>
</feature>
<evidence type="ECO:0000256" key="7">
    <source>
        <dbReference type="ARBA" id="ARBA00023136"/>
    </source>
</evidence>
<keyword evidence="4" id="KW-0808">Transferase</keyword>
<dbReference type="GO" id="GO:0005886">
    <property type="term" value="C:plasma membrane"/>
    <property type="evidence" value="ECO:0007669"/>
    <property type="project" value="UniProtKB-SubCell"/>
</dbReference>
<protein>
    <recommendedName>
        <fullName evidence="9">Glycosyltransferase RgtA/B/C/D-like domain-containing protein</fullName>
    </recommendedName>
</protein>
<feature type="transmembrane region" description="Helical" evidence="8">
    <location>
        <begin position="164"/>
        <end position="184"/>
    </location>
</feature>
<feature type="transmembrane region" description="Helical" evidence="8">
    <location>
        <begin position="80"/>
        <end position="98"/>
    </location>
</feature>
<keyword evidence="11" id="KW-1185">Reference proteome</keyword>
<evidence type="ECO:0000256" key="2">
    <source>
        <dbReference type="ARBA" id="ARBA00022475"/>
    </source>
</evidence>
<evidence type="ECO:0000259" key="9">
    <source>
        <dbReference type="Pfam" id="PF13231"/>
    </source>
</evidence>
<name>A0A4Y4CMJ8_ZOORA</name>
<comment type="caution">
    <text evidence="10">The sequence shown here is derived from an EMBL/GenBank/DDBJ whole genome shotgun (WGS) entry which is preliminary data.</text>
</comment>
<keyword evidence="2" id="KW-1003">Cell membrane</keyword>
<gene>
    <name evidence="10" type="ORF">ZRA01_01410</name>
</gene>
<keyword evidence="6 8" id="KW-1133">Transmembrane helix</keyword>
<dbReference type="Pfam" id="PF13231">
    <property type="entry name" value="PMT_2"/>
    <property type="match status" value="1"/>
</dbReference>
<proteinExistence type="predicted"/>
<accession>A0A4Y4CMJ8</accession>
<feature type="transmembrane region" description="Helical" evidence="8">
    <location>
        <begin position="104"/>
        <end position="122"/>
    </location>
</feature>
<evidence type="ECO:0000256" key="8">
    <source>
        <dbReference type="SAM" id="Phobius"/>
    </source>
</evidence>
<reference evidence="10 11" key="1">
    <citation type="submission" date="2019-06" db="EMBL/GenBank/DDBJ databases">
        <title>Whole genome shotgun sequence of Zoogloea ramigera NBRC 15342.</title>
        <authorList>
            <person name="Hosoyama A."/>
            <person name="Uohara A."/>
            <person name="Ohji S."/>
            <person name="Ichikawa N."/>
        </authorList>
    </citation>
    <scope>NUCLEOTIDE SEQUENCE [LARGE SCALE GENOMIC DNA]</scope>
    <source>
        <strain evidence="10 11">NBRC 15342</strain>
    </source>
</reference>
<dbReference type="GO" id="GO:0009103">
    <property type="term" value="P:lipopolysaccharide biosynthetic process"/>
    <property type="evidence" value="ECO:0007669"/>
    <property type="project" value="UniProtKB-ARBA"/>
</dbReference>
<feature type="transmembrane region" description="Helical" evidence="8">
    <location>
        <begin position="196"/>
        <end position="214"/>
    </location>
</feature>
<evidence type="ECO:0000256" key="6">
    <source>
        <dbReference type="ARBA" id="ARBA00022989"/>
    </source>
</evidence>
<keyword evidence="7 8" id="KW-0472">Membrane</keyword>
<evidence type="ECO:0000256" key="5">
    <source>
        <dbReference type="ARBA" id="ARBA00022692"/>
    </source>
</evidence>
<dbReference type="AlphaFoldDB" id="A0A4Y4CMJ8"/>
<dbReference type="InterPro" id="IPR050297">
    <property type="entry name" value="LipidA_mod_glycosyltrf_83"/>
</dbReference>
<dbReference type="PANTHER" id="PTHR33908">
    <property type="entry name" value="MANNOSYLTRANSFERASE YKCB-RELATED"/>
    <property type="match status" value="1"/>
</dbReference>
<feature type="transmembrane region" description="Helical" evidence="8">
    <location>
        <begin position="245"/>
        <end position="266"/>
    </location>
</feature>
<evidence type="ECO:0000256" key="3">
    <source>
        <dbReference type="ARBA" id="ARBA00022676"/>
    </source>
</evidence>
<dbReference type="OrthoDB" id="8933800at2"/>
<dbReference type="PANTHER" id="PTHR33908:SF11">
    <property type="entry name" value="MEMBRANE PROTEIN"/>
    <property type="match status" value="1"/>
</dbReference>
<dbReference type="Proteomes" id="UP000318422">
    <property type="component" value="Unassembled WGS sequence"/>
</dbReference>
<feature type="transmembrane region" description="Helical" evidence="8">
    <location>
        <begin position="327"/>
        <end position="345"/>
    </location>
</feature>
<comment type="subcellular location">
    <subcellularLocation>
        <location evidence="1">Cell membrane</location>
        <topology evidence="1">Multi-pass membrane protein</topology>
    </subcellularLocation>
</comment>
<feature type="transmembrane region" description="Helical" evidence="8">
    <location>
        <begin position="304"/>
        <end position="322"/>
    </location>
</feature>
<dbReference type="InterPro" id="IPR038731">
    <property type="entry name" value="RgtA/B/C-like"/>
</dbReference>
<evidence type="ECO:0000313" key="11">
    <source>
        <dbReference type="Proteomes" id="UP000318422"/>
    </source>
</evidence>
<evidence type="ECO:0000313" key="10">
    <source>
        <dbReference type="EMBL" id="GEC94068.1"/>
    </source>
</evidence>
<dbReference type="RefSeq" id="WP_141348825.1">
    <property type="nucleotide sequence ID" value="NZ_BJNV01000002.1"/>
</dbReference>
<feature type="domain" description="Glycosyltransferase RgtA/B/C/D-like" evidence="9">
    <location>
        <begin position="52"/>
        <end position="212"/>
    </location>
</feature>
<dbReference type="GO" id="GO:0016763">
    <property type="term" value="F:pentosyltransferase activity"/>
    <property type="evidence" value="ECO:0007669"/>
    <property type="project" value="TreeGrafter"/>
</dbReference>
<organism evidence="10 11">
    <name type="scientific">Zoogloea ramigera</name>
    <dbReference type="NCBI Taxonomy" id="350"/>
    <lineage>
        <taxon>Bacteria</taxon>
        <taxon>Pseudomonadati</taxon>
        <taxon>Pseudomonadota</taxon>
        <taxon>Betaproteobacteria</taxon>
        <taxon>Rhodocyclales</taxon>
        <taxon>Zoogloeaceae</taxon>
        <taxon>Zoogloea</taxon>
    </lineage>
</organism>
<evidence type="ECO:0000256" key="1">
    <source>
        <dbReference type="ARBA" id="ARBA00004651"/>
    </source>
</evidence>
<dbReference type="EMBL" id="BJNV01000002">
    <property type="protein sequence ID" value="GEC94068.1"/>
    <property type="molecule type" value="Genomic_DNA"/>
</dbReference>
<evidence type="ECO:0000256" key="4">
    <source>
        <dbReference type="ARBA" id="ARBA00022679"/>
    </source>
</evidence>